<organism evidence="1 2">
    <name type="scientific">Tetradesmus obliquus</name>
    <name type="common">Green alga</name>
    <name type="synonym">Acutodesmus obliquus</name>
    <dbReference type="NCBI Taxonomy" id="3088"/>
    <lineage>
        <taxon>Eukaryota</taxon>
        <taxon>Viridiplantae</taxon>
        <taxon>Chlorophyta</taxon>
        <taxon>core chlorophytes</taxon>
        <taxon>Chlorophyceae</taxon>
        <taxon>CS clade</taxon>
        <taxon>Sphaeropleales</taxon>
        <taxon>Scenedesmaceae</taxon>
        <taxon>Tetradesmus</taxon>
    </lineage>
</organism>
<evidence type="ECO:0000313" key="2">
    <source>
        <dbReference type="Proteomes" id="UP001244341"/>
    </source>
</evidence>
<accession>A0ABY8UDZ3</accession>
<gene>
    <name evidence="1" type="ORF">OEZ85_005528</name>
</gene>
<protein>
    <submittedName>
        <fullName evidence="1">Uncharacterized protein</fullName>
    </submittedName>
</protein>
<reference evidence="1 2" key="1">
    <citation type="submission" date="2023-05" db="EMBL/GenBank/DDBJ databases">
        <title>A 100% complete, gapless, phased diploid assembly of the Scenedesmus obliquus UTEX 3031 genome.</title>
        <authorList>
            <person name="Biondi T.C."/>
            <person name="Hanschen E.R."/>
            <person name="Kwon T."/>
            <person name="Eng W."/>
            <person name="Kruse C.P.S."/>
            <person name="Koehler S.I."/>
            <person name="Kunde Y."/>
            <person name="Gleasner C.D."/>
            <person name="You Mak K.T."/>
            <person name="Polle J."/>
            <person name="Hovde B.T."/>
            <person name="Starkenburg S.R."/>
        </authorList>
    </citation>
    <scope>NUCLEOTIDE SEQUENCE [LARGE SCALE GENOMIC DNA]</scope>
    <source>
        <strain evidence="1 2">DOE0152z</strain>
    </source>
</reference>
<proteinExistence type="predicted"/>
<dbReference type="Proteomes" id="UP001244341">
    <property type="component" value="Chromosome 11b"/>
</dbReference>
<sequence>MAAHSKAGSKGRLIGAAVQIDGACLSFREGGRLAHSSNGHAGGSSSGVLPLLQAMWPVIRPSLELRPSLTATAQCCMSTAVIRMHWATGSQTHQLCSDATHSCWMPKQLATLR</sequence>
<name>A0ABY8UDZ3_TETOB</name>
<evidence type="ECO:0000313" key="1">
    <source>
        <dbReference type="EMBL" id="WIA19589.1"/>
    </source>
</evidence>
<keyword evidence="2" id="KW-1185">Reference proteome</keyword>
<dbReference type="EMBL" id="CP126218">
    <property type="protein sequence ID" value="WIA19589.1"/>
    <property type="molecule type" value="Genomic_DNA"/>
</dbReference>